<name>A0A834KCX3_VESPE</name>
<keyword evidence="3" id="KW-1185">Reference proteome</keyword>
<evidence type="ECO:0000313" key="3">
    <source>
        <dbReference type="Proteomes" id="UP000600918"/>
    </source>
</evidence>
<protein>
    <submittedName>
        <fullName evidence="2">Uncharacterized protein</fullName>
    </submittedName>
</protein>
<sequence>MDPHTQQTPCGGIRKSSILKELSLKSLKNKEDINNYRERSSGAHHAEDERSLSARVTGCIRRRPMSETSKSVRD</sequence>
<proteinExistence type="predicted"/>
<feature type="region of interest" description="Disordered" evidence="1">
    <location>
        <begin position="32"/>
        <end position="74"/>
    </location>
</feature>
<reference evidence="2" key="1">
    <citation type="journal article" date="2020" name="G3 (Bethesda)">
        <title>High-Quality Assemblies for Three Invasive Social Wasps from the &lt;i&gt;Vespula&lt;/i&gt; Genus.</title>
        <authorList>
            <person name="Harrop T.W.R."/>
            <person name="Guhlin J."/>
            <person name="McLaughlin G.M."/>
            <person name="Permina E."/>
            <person name="Stockwell P."/>
            <person name="Gilligan J."/>
            <person name="Le Lec M.F."/>
            <person name="Gruber M.A.M."/>
            <person name="Quinn O."/>
            <person name="Lovegrove M."/>
            <person name="Duncan E.J."/>
            <person name="Remnant E.J."/>
            <person name="Van Eeckhoven J."/>
            <person name="Graham B."/>
            <person name="Knapp R.A."/>
            <person name="Langford K.W."/>
            <person name="Kronenberg Z."/>
            <person name="Press M.O."/>
            <person name="Eacker S.M."/>
            <person name="Wilson-Rankin E.E."/>
            <person name="Purcell J."/>
            <person name="Lester P.J."/>
            <person name="Dearden P.K."/>
        </authorList>
    </citation>
    <scope>NUCLEOTIDE SEQUENCE</scope>
    <source>
        <strain evidence="2">Volc-1</strain>
    </source>
</reference>
<comment type="caution">
    <text evidence="2">The sequence shown here is derived from an EMBL/GenBank/DDBJ whole genome shotgun (WGS) entry which is preliminary data.</text>
</comment>
<feature type="compositionally biased region" description="Basic and acidic residues" evidence="1">
    <location>
        <begin position="32"/>
        <end position="52"/>
    </location>
</feature>
<evidence type="ECO:0000313" key="2">
    <source>
        <dbReference type="EMBL" id="KAF7404230.1"/>
    </source>
</evidence>
<organism evidence="2 3">
    <name type="scientific">Vespula pensylvanica</name>
    <name type="common">Western yellow jacket</name>
    <name type="synonym">Wasp</name>
    <dbReference type="NCBI Taxonomy" id="30213"/>
    <lineage>
        <taxon>Eukaryota</taxon>
        <taxon>Metazoa</taxon>
        <taxon>Ecdysozoa</taxon>
        <taxon>Arthropoda</taxon>
        <taxon>Hexapoda</taxon>
        <taxon>Insecta</taxon>
        <taxon>Pterygota</taxon>
        <taxon>Neoptera</taxon>
        <taxon>Endopterygota</taxon>
        <taxon>Hymenoptera</taxon>
        <taxon>Apocrita</taxon>
        <taxon>Aculeata</taxon>
        <taxon>Vespoidea</taxon>
        <taxon>Vespidae</taxon>
        <taxon>Vespinae</taxon>
        <taxon>Vespula</taxon>
    </lineage>
</organism>
<gene>
    <name evidence="2" type="ORF">H0235_014924</name>
</gene>
<dbReference type="Proteomes" id="UP000600918">
    <property type="component" value="Unassembled WGS sequence"/>
</dbReference>
<dbReference type="AlphaFoldDB" id="A0A834KCX3"/>
<accession>A0A834KCX3</accession>
<evidence type="ECO:0000256" key="1">
    <source>
        <dbReference type="SAM" id="MobiDB-lite"/>
    </source>
</evidence>
<dbReference type="EMBL" id="JACSDY010000016">
    <property type="protein sequence ID" value="KAF7404230.1"/>
    <property type="molecule type" value="Genomic_DNA"/>
</dbReference>